<accession>A0A090TD52</accession>
<keyword evidence="2" id="KW-1185">Reference proteome</keyword>
<reference evidence="1 2" key="2">
    <citation type="submission" date="2014-09" db="EMBL/GenBank/DDBJ databases">
        <authorList>
            <consortium name="NBRP consortium"/>
            <person name="Sawabe T."/>
            <person name="Meirelles P."/>
            <person name="Nakanishi M."/>
            <person name="Sayaka M."/>
            <person name="Hattori M."/>
            <person name="Ohkuma M."/>
        </authorList>
    </citation>
    <scope>NUCLEOTIDE SEQUENCE [LARGE SCALE GENOMIC DNA]</scope>
    <source>
        <strain evidence="1 2">JCM 19240</strain>
    </source>
</reference>
<proteinExistence type="predicted"/>
<protein>
    <submittedName>
        <fullName evidence="1">Copper-sensing two-component system response regulator CpxR</fullName>
    </submittedName>
</protein>
<gene>
    <name evidence="1" type="ORF">JCM19240_4651</name>
</gene>
<dbReference type="AlphaFoldDB" id="A0A090TD52"/>
<dbReference type="EMBL" id="BBMT01000015">
    <property type="protein sequence ID" value="GAL37248.1"/>
    <property type="molecule type" value="Genomic_DNA"/>
</dbReference>
<dbReference type="Proteomes" id="UP000029224">
    <property type="component" value="Unassembled WGS sequence"/>
</dbReference>
<comment type="caution">
    <text evidence="1">The sequence shown here is derived from an EMBL/GenBank/DDBJ whole genome shotgun (WGS) entry which is preliminary data.</text>
</comment>
<name>A0A090TD52_9VIBR</name>
<sequence length="37" mass="4204">MAHILLIDDDTELTSLLKDILSYEALKFQKPTMVLLA</sequence>
<reference evidence="1 2" key="1">
    <citation type="submission" date="2014-09" db="EMBL/GenBank/DDBJ databases">
        <title>Vibrio maritimus JCM 19240. (C210) whole genome shotgun sequence.</title>
        <authorList>
            <person name="Sawabe T."/>
            <person name="Meirelles P."/>
            <person name="Nakanishi M."/>
            <person name="Sayaka M."/>
            <person name="Hattori M."/>
            <person name="Ohkuma M."/>
        </authorList>
    </citation>
    <scope>NUCLEOTIDE SEQUENCE [LARGE SCALE GENOMIC DNA]</scope>
    <source>
        <strain evidence="1 2">JCM 19240</strain>
    </source>
</reference>
<organism evidence="1 2">
    <name type="scientific">Vibrio maritimus</name>
    <dbReference type="NCBI Taxonomy" id="990268"/>
    <lineage>
        <taxon>Bacteria</taxon>
        <taxon>Pseudomonadati</taxon>
        <taxon>Pseudomonadota</taxon>
        <taxon>Gammaproteobacteria</taxon>
        <taxon>Vibrionales</taxon>
        <taxon>Vibrionaceae</taxon>
        <taxon>Vibrio</taxon>
    </lineage>
</organism>
<evidence type="ECO:0000313" key="1">
    <source>
        <dbReference type="EMBL" id="GAL37248.1"/>
    </source>
</evidence>
<evidence type="ECO:0000313" key="2">
    <source>
        <dbReference type="Proteomes" id="UP000029224"/>
    </source>
</evidence>